<evidence type="ECO:0000256" key="4">
    <source>
        <dbReference type="ARBA" id="ARBA00022475"/>
    </source>
</evidence>
<dbReference type="InterPro" id="IPR052348">
    <property type="entry name" value="Metallopeptidase_M50B"/>
</dbReference>
<evidence type="ECO:0000256" key="7">
    <source>
        <dbReference type="ARBA" id="ARBA00022723"/>
    </source>
</evidence>
<keyword evidence="10 13" id="KW-1133">Transmembrane helix</keyword>
<name>W0DB43_9AQUI</name>
<reference evidence="15 16" key="1">
    <citation type="submission" date="2013-12" db="EMBL/GenBank/DDBJ databases">
        <authorList>
            <consortium name="DOE Joint Genome Institute"/>
            <person name="Eisen J."/>
            <person name="Huntemann M."/>
            <person name="Han J."/>
            <person name="Chen A."/>
            <person name="Kyrpides N."/>
            <person name="Mavromatis K."/>
            <person name="Markowitz V."/>
            <person name="Palaniappan K."/>
            <person name="Ivanova N."/>
            <person name="Schaumberg A."/>
            <person name="Pati A."/>
            <person name="Liolios K."/>
            <person name="Nordberg H.P."/>
            <person name="Cantor M.N."/>
            <person name="Hua S.X."/>
            <person name="Woyke T."/>
        </authorList>
    </citation>
    <scope>NUCLEOTIDE SEQUENCE [LARGE SCALE GENOMIC DNA]</scope>
    <source>
        <strain evidence="15 16">DSM 23557</strain>
    </source>
</reference>
<comment type="similarity">
    <text evidence="3">Belongs to the peptidase M50B family.</text>
</comment>
<dbReference type="OrthoDB" id="9800627at2"/>
<dbReference type="eggNOG" id="COG1994">
    <property type="taxonomic scope" value="Bacteria"/>
</dbReference>
<dbReference type="Proteomes" id="UP000018914">
    <property type="component" value="Chromosome"/>
</dbReference>
<dbReference type="AlphaFoldDB" id="W0DB43"/>
<evidence type="ECO:0000313" key="15">
    <source>
        <dbReference type="EMBL" id="AHE95466.1"/>
    </source>
</evidence>
<feature type="domain" description="Peptidase M50" evidence="14">
    <location>
        <begin position="133"/>
        <end position="191"/>
    </location>
</feature>
<evidence type="ECO:0000256" key="3">
    <source>
        <dbReference type="ARBA" id="ARBA00007931"/>
    </source>
</evidence>
<comment type="cofactor">
    <cofactor evidence="1">
        <name>Zn(2+)</name>
        <dbReference type="ChEBI" id="CHEBI:29105"/>
    </cofactor>
</comment>
<dbReference type="EMBL" id="CP007028">
    <property type="protein sequence ID" value="AHE95466.1"/>
    <property type="molecule type" value="Genomic_DNA"/>
</dbReference>
<keyword evidence="9" id="KW-0862">Zinc</keyword>
<keyword evidence="4" id="KW-1003">Cell membrane</keyword>
<keyword evidence="11" id="KW-0482">Metalloprotease</keyword>
<feature type="transmembrane region" description="Helical" evidence="13">
    <location>
        <begin position="50"/>
        <end position="71"/>
    </location>
</feature>
<evidence type="ECO:0000259" key="14">
    <source>
        <dbReference type="Pfam" id="PF02163"/>
    </source>
</evidence>
<dbReference type="Pfam" id="PF02163">
    <property type="entry name" value="Peptidase_M50"/>
    <property type="match status" value="1"/>
</dbReference>
<evidence type="ECO:0000256" key="13">
    <source>
        <dbReference type="SAM" id="Phobius"/>
    </source>
</evidence>
<evidence type="ECO:0000256" key="10">
    <source>
        <dbReference type="ARBA" id="ARBA00022989"/>
    </source>
</evidence>
<dbReference type="CDD" id="cd06158">
    <property type="entry name" value="S2P-M50_like_1"/>
    <property type="match status" value="1"/>
</dbReference>
<dbReference type="PANTHER" id="PTHR35864">
    <property type="entry name" value="ZINC METALLOPROTEASE MJ0611-RELATED"/>
    <property type="match status" value="1"/>
</dbReference>
<keyword evidence="16" id="KW-1185">Reference proteome</keyword>
<keyword evidence="12 13" id="KW-0472">Membrane</keyword>
<protein>
    <submittedName>
        <fullName evidence="15">Peptidase M50</fullName>
    </submittedName>
</protein>
<evidence type="ECO:0000256" key="6">
    <source>
        <dbReference type="ARBA" id="ARBA00022692"/>
    </source>
</evidence>
<dbReference type="STRING" id="75906.THERU_00975"/>
<dbReference type="GO" id="GO:0008237">
    <property type="term" value="F:metallopeptidase activity"/>
    <property type="evidence" value="ECO:0007669"/>
    <property type="project" value="UniProtKB-KW"/>
</dbReference>
<dbReference type="InterPro" id="IPR008915">
    <property type="entry name" value="Peptidase_M50"/>
</dbReference>
<sequence>MNLQEMIIAIPAIMMAVILHEYAHGWVAYKMGDSTAKEYGRLTINPIPHIDPLGTIIFPAILLLLGSPILFGWAKPVPINPFRFRDLRVGTFFVSIAGVSMNLALAFLFGLLFRLSHGGYLDFLGSAVLEPLEIFFVKSVMINTVLAVFNMVPIPPLDGSRAIMSFFSLKHWELFYRFEMYGFLVIMVLLFTGILQKIIAPPILFLYSLFLGL</sequence>
<feature type="transmembrane region" description="Helical" evidence="13">
    <location>
        <begin position="6"/>
        <end position="29"/>
    </location>
</feature>
<evidence type="ECO:0000256" key="5">
    <source>
        <dbReference type="ARBA" id="ARBA00022670"/>
    </source>
</evidence>
<dbReference type="RefSeq" id="WP_025305414.1">
    <property type="nucleotide sequence ID" value="NZ_CP007028.1"/>
</dbReference>
<accession>W0DB43</accession>
<comment type="subcellular location">
    <subcellularLocation>
        <location evidence="2">Cell membrane</location>
        <topology evidence="2">Multi-pass membrane protein</topology>
    </subcellularLocation>
</comment>
<evidence type="ECO:0000256" key="11">
    <source>
        <dbReference type="ARBA" id="ARBA00023049"/>
    </source>
</evidence>
<proteinExistence type="inferred from homology"/>
<dbReference type="KEGG" id="trd:THERU_00975"/>
<evidence type="ECO:0000256" key="8">
    <source>
        <dbReference type="ARBA" id="ARBA00022801"/>
    </source>
</evidence>
<dbReference type="InterPro" id="IPR044537">
    <property type="entry name" value="Rip2-like"/>
</dbReference>
<evidence type="ECO:0000313" key="16">
    <source>
        <dbReference type="Proteomes" id="UP000018914"/>
    </source>
</evidence>
<feature type="transmembrane region" description="Helical" evidence="13">
    <location>
        <begin position="174"/>
        <end position="195"/>
    </location>
</feature>
<dbReference type="GO" id="GO:0046872">
    <property type="term" value="F:metal ion binding"/>
    <property type="evidence" value="ECO:0007669"/>
    <property type="project" value="UniProtKB-KW"/>
</dbReference>
<keyword evidence="8" id="KW-0378">Hydrolase</keyword>
<gene>
    <name evidence="15" type="ORF">THERU_00975</name>
</gene>
<dbReference type="GO" id="GO:0005886">
    <property type="term" value="C:plasma membrane"/>
    <property type="evidence" value="ECO:0007669"/>
    <property type="project" value="UniProtKB-SubCell"/>
</dbReference>
<feature type="transmembrane region" description="Helical" evidence="13">
    <location>
        <begin position="134"/>
        <end position="154"/>
    </location>
</feature>
<evidence type="ECO:0000256" key="1">
    <source>
        <dbReference type="ARBA" id="ARBA00001947"/>
    </source>
</evidence>
<feature type="transmembrane region" description="Helical" evidence="13">
    <location>
        <begin position="91"/>
        <end position="113"/>
    </location>
</feature>
<dbReference type="HOGENOM" id="CLU_086979_0_0_0"/>
<evidence type="ECO:0000256" key="9">
    <source>
        <dbReference type="ARBA" id="ARBA00022833"/>
    </source>
</evidence>
<evidence type="ECO:0000256" key="2">
    <source>
        <dbReference type="ARBA" id="ARBA00004651"/>
    </source>
</evidence>
<keyword evidence="7" id="KW-0479">Metal-binding</keyword>
<organism evidence="16">
    <name type="scientific">Thermocrinis ruber</name>
    <dbReference type="NCBI Taxonomy" id="75906"/>
    <lineage>
        <taxon>Bacteria</taxon>
        <taxon>Pseudomonadati</taxon>
        <taxon>Aquificota</taxon>
        <taxon>Aquificia</taxon>
        <taxon>Aquificales</taxon>
        <taxon>Aquificaceae</taxon>
        <taxon>Thermocrinis</taxon>
    </lineage>
</organism>
<dbReference type="GO" id="GO:0006508">
    <property type="term" value="P:proteolysis"/>
    <property type="evidence" value="ECO:0007669"/>
    <property type="project" value="UniProtKB-KW"/>
</dbReference>
<dbReference type="PANTHER" id="PTHR35864:SF1">
    <property type="entry name" value="ZINC METALLOPROTEASE YWHC-RELATED"/>
    <property type="match status" value="1"/>
</dbReference>
<keyword evidence="6 13" id="KW-0812">Transmembrane</keyword>
<keyword evidence="5" id="KW-0645">Protease</keyword>
<evidence type="ECO:0000256" key="12">
    <source>
        <dbReference type="ARBA" id="ARBA00023136"/>
    </source>
</evidence>